<accession>A0AAD7B895</accession>
<evidence type="ECO:0000313" key="1">
    <source>
        <dbReference type="EMBL" id="KAJ7613159.1"/>
    </source>
</evidence>
<evidence type="ECO:0008006" key="3">
    <source>
        <dbReference type="Google" id="ProtNLM"/>
    </source>
</evidence>
<gene>
    <name evidence="1" type="ORF">FB45DRAFT_1112900</name>
</gene>
<name>A0AAD7B895_9AGAR</name>
<proteinExistence type="predicted"/>
<keyword evidence="2" id="KW-1185">Reference proteome</keyword>
<reference evidence="1" key="1">
    <citation type="submission" date="2023-03" db="EMBL/GenBank/DDBJ databases">
        <title>Massive genome expansion in bonnet fungi (Mycena s.s.) driven by repeated elements and novel gene families across ecological guilds.</title>
        <authorList>
            <consortium name="Lawrence Berkeley National Laboratory"/>
            <person name="Harder C.B."/>
            <person name="Miyauchi S."/>
            <person name="Viragh M."/>
            <person name="Kuo A."/>
            <person name="Thoen E."/>
            <person name="Andreopoulos B."/>
            <person name="Lu D."/>
            <person name="Skrede I."/>
            <person name="Drula E."/>
            <person name="Henrissat B."/>
            <person name="Morin E."/>
            <person name="Kohler A."/>
            <person name="Barry K."/>
            <person name="LaButti K."/>
            <person name="Morin E."/>
            <person name="Salamov A."/>
            <person name="Lipzen A."/>
            <person name="Mereny Z."/>
            <person name="Hegedus B."/>
            <person name="Baldrian P."/>
            <person name="Stursova M."/>
            <person name="Weitz H."/>
            <person name="Taylor A."/>
            <person name="Grigoriev I.V."/>
            <person name="Nagy L.G."/>
            <person name="Martin F."/>
            <person name="Kauserud H."/>
        </authorList>
    </citation>
    <scope>NUCLEOTIDE SEQUENCE</scope>
    <source>
        <strain evidence="1">9284</strain>
    </source>
</reference>
<protein>
    <recommendedName>
        <fullName evidence="3">F-box domain-containing protein</fullName>
    </recommendedName>
</protein>
<sequence length="426" mass="47428">MPLSNLAVLNRFLSEDVVQSHFKDKRLHPVHSPRATIYPGKIAQLPAEILTIVLGFCVHSGNHNSVTARVPWIFELSHVCHLWRSLIQSTRAFWSTIVVDPSAGGFSIPALKQHIRHASKCLHLFVAMRESLGRTDVRVEKEALELLVSTSERWVAAYLERTHHREVLNLVHNKLPLEELHCARLVAQRDFIQPFQVAPRLKQLSSTSLIFRHDLQVPWGQLIVLRVGIFSPAILHAPGLLCLQELYISLLAPQEPVTIPSLKLLSVAHTLSLGGLVVPSLQRLIVAELPDSEPQPDDNLSQLEAFTARTPSISSLSITSTFRSPAALARIFRSLPSLTAATFHIQGFDDALLVVLRDHTIASQITELGFQLHGADLDEGMLRQLQEMLIVRAQHTSLASLSWFGSRLPESTAALLGHFVDLKYVV</sequence>
<dbReference type="Proteomes" id="UP001221142">
    <property type="component" value="Unassembled WGS sequence"/>
</dbReference>
<dbReference type="AlphaFoldDB" id="A0AAD7B895"/>
<comment type="caution">
    <text evidence="1">The sequence shown here is derived from an EMBL/GenBank/DDBJ whole genome shotgun (WGS) entry which is preliminary data.</text>
</comment>
<evidence type="ECO:0000313" key="2">
    <source>
        <dbReference type="Proteomes" id="UP001221142"/>
    </source>
</evidence>
<organism evidence="1 2">
    <name type="scientific">Roridomyces roridus</name>
    <dbReference type="NCBI Taxonomy" id="1738132"/>
    <lineage>
        <taxon>Eukaryota</taxon>
        <taxon>Fungi</taxon>
        <taxon>Dikarya</taxon>
        <taxon>Basidiomycota</taxon>
        <taxon>Agaricomycotina</taxon>
        <taxon>Agaricomycetes</taxon>
        <taxon>Agaricomycetidae</taxon>
        <taxon>Agaricales</taxon>
        <taxon>Marasmiineae</taxon>
        <taxon>Mycenaceae</taxon>
        <taxon>Roridomyces</taxon>
    </lineage>
</organism>
<dbReference type="EMBL" id="JARKIF010000029">
    <property type="protein sequence ID" value="KAJ7613159.1"/>
    <property type="molecule type" value="Genomic_DNA"/>
</dbReference>